<organism evidence="1 2">
    <name type="scientific">Hassallia byssoidea VB512170</name>
    <dbReference type="NCBI Taxonomy" id="1304833"/>
    <lineage>
        <taxon>Bacteria</taxon>
        <taxon>Bacillati</taxon>
        <taxon>Cyanobacteriota</taxon>
        <taxon>Cyanophyceae</taxon>
        <taxon>Nostocales</taxon>
        <taxon>Tolypothrichaceae</taxon>
        <taxon>Hassallia</taxon>
    </lineage>
</organism>
<dbReference type="EMBL" id="JTCM02000098">
    <property type="protein sequence ID" value="NEU76181.1"/>
    <property type="molecule type" value="Genomic_DNA"/>
</dbReference>
<reference evidence="1 2" key="1">
    <citation type="journal article" date="2015" name="Genome Announc.">
        <title>Draft Genome Sequence of Cyanobacterium Hassallia byssoidea Strain VB512170, Isolated from Monuments in India.</title>
        <authorList>
            <person name="Singh D."/>
            <person name="Chandrababunaidu M.M."/>
            <person name="Panda A."/>
            <person name="Sen D."/>
            <person name="Bhattacharyya S."/>
            <person name="Adhikary S.P."/>
            <person name="Tripathy S."/>
        </authorList>
    </citation>
    <scope>NUCLEOTIDE SEQUENCE [LARGE SCALE GENOMIC DNA]</scope>
    <source>
        <strain evidence="1 2">VB512170</strain>
    </source>
</reference>
<gene>
    <name evidence="1" type="ORF">PI95_027560</name>
</gene>
<proteinExistence type="predicted"/>
<sequence>MKGLFVTIISDQLDLNKKQVIWGYEIQKDDGSTAKLTLDAKISVDDLKNSYHRDTINEWLRLSSIKLGLETKRSQNLVGAVFEIRQGYKSADSKRQNGDLLNAIRAYNKNLLPVMMVLSSQINAVVLKRYQTAQLLVLVGILNDDPTISTYAFCEKILNYSLEDFFRNNSSVISEEINNILESLLNP</sequence>
<keyword evidence="2" id="KW-1185">Reference proteome</keyword>
<accession>A0A846HID3</accession>
<evidence type="ECO:0000313" key="2">
    <source>
        <dbReference type="Proteomes" id="UP000031549"/>
    </source>
</evidence>
<comment type="caution">
    <text evidence="1">The sequence shown here is derived from an EMBL/GenBank/DDBJ whole genome shotgun (WGS) entry which is preliminary data.</text>
</comment>
<dbReference type="AlphaFoldDB" id="A0A846HID3"/>
<protein>
    <submittedName>
        <fullName evidence="1">Uncharacterized protein</fullName>
    </submittedName>
</protein>
<name>A0A846HID3_9CYAN</name>
<dbReference type="RefSeq" id="WP_052325252.1">
    <property type="nucleotide sequence ID" value="NZ_JTCM02000098.1"/>
</dbReference>
<dbReference type="Proteomes" id="UP000031549">
    <property type="component" value="Unassembled WGS sequence"/>
</dbReference>
<evidence type="ECO:0000313" key="1">
    <source>
        <dbReference type="EMBL" id="NEU76181.1"/>
    </source>
</evidence>